<dbReference type="AlphaFoldDB" id="A0A915D3A2"/>
<dbReference type="GO" id="GO:0047238">
    <property type="term" value="F:glucuronosyl-N-acetylgalactosaminyl-proteoglycan 4-beta-N-acetylgalactosaminyltransferase activity"/>
    <property type="evidence" value="ECO:0007669"/>
    <property type="project" value="TreeGrafter"/>
</dbReference>
<dbReference type="EC" id="2.4.1.-" evidence="9"/>
<name>A0A915D3A2_9BILA</name>
<keyword evidence="3 9" id="KW-0808">Transferase</keyword>
<dbReference type="Proteomes" id="UP000887574">
    <property type="component" value="Unplaced"/>
</dbReference>
<evidence type="ECO:0000313" key="11">
    <source>
        <dbReference type="WBParaSite" id="jg15108"/>
    </source>
</evidence>
<keyword evidence="4" id="KW-0812">Transmembrane</keyword>
<accession>A0A915D3A2</accession>
<keyword evidence="8" id="KW-0472">Membrane</keyword>
<organism evidence="10 11">
    <name type="scientific">Ditylenchus dipsaci</name>
    <dbReference type="NCBI Taxonomy" id="166011"/>
    <lineage>
        <taxon>Eukaryota</taxon>
        <taxon>Metazoa</taxon>
        <taxon>Ecdysozoa</taxon>
        <taxon>Nematoda</taxon>
        <taxon>Chromadorea</taxon>
        <taxon>Rhabditida</taxon>
        <taxon>Tylenchina</taxon>
        <taxon>Tylenchomorpha</taxon>
        <taxon>Sphaerularioidea</taxon>
        <taxon>Anguinidae</taxon>
        <taxon>Anguininae</taxon>
        <taxon>Ditylenchus</taxon>
    </lineage>
</organism>
<reference evidence="11" key="1">
    <citation type="submission" date="2022-11" db="UniProtKB">
        <authorList>
            <consortium name="WormBaseParasite"/>
        </authorList>
    </citation>
    <scope>IDENTIFICATION</scope>
</reference>
<comment type="subcellular location">
    <subcellularLocation>
        <location evidence="1 9">Golgi apparatus</location>
        <location evidence="1 9">Golgi stack membrane</location>
        <topology evidence="1 9">Single-pass type II membrane protein</topology>
    </subcellularLocation>
</comment>
<proteinExistence type="inferred from homology"/>
<keyword evidence="7 9" id="KW-0333">Golgi apparatus</keyword>
<dbReference type="InterPro" id="IPR008428">
    <property type="entry name" value="Chond_GalNAc"/>
</dbReference>
<protein>
    <recommendedName>
        <fullName evidence="9">Hexosyltransferase</fullName>
        <ecNumber evidence="9">2.4.1.-</ecNumber>
    </recommendedName>
</protein>
<evidence type="ECO:0000313" key="10">
    <source>
        <dbReference type="Proteomes" id="UP000887574"/>
    </source>
</evidence>
<dbReference type="InterPro" id="IPR051227">
    <property type="entry name" value="CS_glycosyltransferase"/>
</dbReference>
<evidence type="ECO:0000256" key="3">
    <source>
        <dbReference type="ARBA" id="ARBA00022679"/>
    </source>
</evidence>
<dbReference type="WBParaSite" id="jg15108">
    <property type="protein sequence ID" value="jg15108"/>
    <property type="gene ID" value="jg15108"/>
</dbReference>
<keyword evidence="5 9" id="KW-0735">Signal-anchor</keyword>
<evidence type="ECO:0000256" key="6">
    <source>
        <dbReference type="ARBA" id="ARBA00022989"/>
    </source>
</evidence>
<evidence type="ECO:0000256" key="1">
    <source>
        <dbReference type="ARBA" id="ARBA00004447"/>
    </source>
</evidence>
<dbReference type="GO" id="GO:0032580">
    <property type="term" value="C:Golgi cisterna membrane"/>
    <property type="evidence" value="ECO:0007669"/>
    <property type="project" value="UniProtKB-SubCell"/>
</dbReference>
<evidence type="ECO:0000256" key="4">
    <source>
        <dbReference type="ARBA" id="ARBA00022692"/>
    </source>
</evidence>
<evidence type="ECO:0000256" key="9">
    <source>
        <dbReference type="RuleBase" id="RU364016"/>
    </source>
</evidence>
<evidence type="ECO:0000256" key="7">
    <source>
        <dbReference type="ARBA" id="ARBA00023034"/>
    </source>
</evidence>
<evidence type="ECO:0000256" key="8">
    <source>
        <dbReference type="ARBA" id="ARBA00023136"/>
    </source>
</evidence>
<comment type="similarity">
    <text evidence="2 9">Belongs to the chondroitin N-acetylgalactosaminyltransferase family.</text>
</comment>
<evidence type="ECO:0000256" key="2">
    <source>
        <dbReference type="ARBA" id="ARBA00009239"/>
    </source>
</evidence>
<dbReference type="PANTHER" id="PTHR12369">
    <property type="entry name" value="CHONDROITIN SYNTHASE"/>
    <property type="match status" value="1"/>
</dbReference>
<dbReference type="PANTHER" id="PTHR12369:SF13">
    <property type="entry name" value="HEXOSYLTRANSFERASE"/>
    <property type="match status" value="1"/>
</dbReference>
<evidence type="ECO:0000256" key="5">
    <source>
        <dbReference type="ARBA" id="ARBA00022968"/>
    </source>
</evidence>
<keyword evidence="6" id="KW-1133">Transmembrane helix</keyword>
<dbReference type="Pfam" id="PF05679">
    <property type="entry name" value="CHGN"/>
    <property type="match status" value="1"/>
</dbReference>
<keyword evidence="10" id="KW-1185">Reference proteome</keyword>
<sequence length="117" mass="13711">MIYVFLSPYADYQREFLDRVRINTIRHHQVFFPIPFAEFNPVVHKNYGIFDENDFKAFSVYGADYTSLRSKLSQQKDGEEEQEEDIINMFLASLISMFFEPLNLHCECIGIVGTVLT</sequence>